<dbReference type="RefSeq" id="WP_198876789.1">
    <property type="nucleotide sequence ID" value="NZ_JAEKMH010000002.1"/>
</dbReference>
<reference evidence="1" key="1">
    <citation type="submission" date="2020-12" db="EMBL/GenBank/DDBJ databases">
        <title>Devosia sp. MSA67 isolated from Mo River.</title>
        <authorList>
            <person name="Ma F."/>
            <person name="Zi Z."/>
        </authorList>
    </citation>
    <scope>NUCLEOTIDE SEQUENCE</scope>
    <source>
        <strain evidence="1">MSA67</strain>
    </source>
</reference>
<protein>
    <submittedName>
        <fullName evidence="1">Thymidylate synthase</fullName>
    </submittedName>
</protein>
<dbReference type="EMBL" id="JAEKMH010000002">
    <property type="protein sequence ID" value="MBJ3785624.1"/>
    <property type="molecule type" value="Genomic_DNA"/>
</dbReference>
<dbReference type="AlphaFoldDB" id="A0A934J0Z8"/>
<accession>A0A934J0Z8</accession>
<gene>
    <name evidence="1" type="ORF">JEQ47_12920</name>
</gene>
<proteinExistence type="predicted"/>
<evidence type="ECO:0000313" key="1">
    <source>
        <dbReference type="EMBL" id="MBJ3785624.1"/>
    </source>
</evidence>
<dbReference type="Proteomes" id="UP000602124">
    <property type="component" value="Unassembled WGS sequence"/>
</dbReference>
<comment type="caution">
    <text evidence="1">The sequence shown here is derived from an EMBL/GenBank/DDBJ whole genome shotgun (WGS) entry which is preliminary data.</text>
</comment>
<sequence>MSRTTKPEVIEADNLSLGWAKILLRIMEPGGHAISPLMFSLTGFDADGAPTETPQIRQELDEFLTAIGKKDVENVAFTIFPQRYLTLAGGDRHLLYRTYLEAFPRIKAFNPARNSRGLYFQRLIDYHDDGKSNQLEWMIEQYNAGLKRRSMFQASIFDPSRDPTSQPYMEFPCLQGISFTFDDDKNLTLNAFYATQQIIHKGYGNYLGLSRLGAFMAKEMGGRKLERLNVFVGIAKADKIPSSDANLRALLAAIRNASEQAVGIEPA</sequence>
<name>A0A934J0Z8_9HYPH</name>
<evidence type="ECO:0000313" key="2">
    <source>
        <dbReference type="Proteomes" id="UP000602124"/>
    </source>
</evidence>
<keyword evidence="2" id="KW-1185">Reference proteome</keyword>
<organism evidence="1 2">
    <name type="scientific">Devosia sediminis</name>
    <dbReference type="NCBI Taxonomy" id="2798801"/>
    <lineage>
        <taxon>Bacteria</taxon>
        <taxon>Pseudomonadati</taxon>
        <taxon>Pseudomonadota</taxon>
        <taxon>Alphaproteobacteria</taxon>
        <taxon>Hyphomicrobiales</taxon>
        <taxon>Devosiaceae</taxon>
        <taxon>Devosia</taxon>
    </lineage>
</organism>